<dbReference type="Gene3D" id="3.90.226.10">
    <property type="entry name" value="2-enoyl-CoA Hydratase, Chain A, domain 1"/>
    <property type="match status" value="1"/>
</dbReference>
<comment type="caution">
    <text evidence="1">The sequence shown here is derived from an EMBL/GenBank/DDBJ whole genome shotgun (WGS) entry which is preliminary data.</text>
</comment>
<proteinExistence type="predicted"/>
<evidence type="ECO:0000313" key="2">
    <source>
        <dbReference type="Proteomes" id="UP000483078"/>
    </source>
</evidence>
<keyword evidence="1" id="KW-0413">Isomerase</keyword>
<organism evidence="1 2">
    <name type="scientific">Sediminimonas qiaohouensis</name>
    <dbReference type="NCBI Taxonomy" id="552061"/>
    <lineage>
        <taxon>Bacteria</taxon>
        <taxon>Pseudomonadati</taxon>
        <taxon>Pseudomonadota</taxon>
        <taxon>Alphaproteobacteria</taxon>
        <taxon>Rhodobacterales</taxon>
        <taxon>Roseobacteraceae</taxon>
        <taxon>Sediminimonas</taxon>
    </lineage>
</organism>
<dbReference type="SUPFAM" id="SSF52096">
    <property type="entry name" value="ClpP/crotonase"/>
    <property type="match status" value="1"/>
</dbReference>
<dbReference type="EMBL" id="VENJ01000002">
    <property type="protein sequence ID" value="MTJ03210.1"/>
    <property type="molecule type" value="Genomic_DNA"/>
</dbReference>
<name>A0A7C9H9M6_9RHOB</name>
<dbReference type="Pfam" id="PF00378">
    <property type="entry name" value="ECH_1"/>
    <property type="match status" value="1"/>
</dbReference>
<dbReference type="AlphaFoldDB" id="A0A7C9H9M6"/>
<dbReference type="PANTHER" id="PTHR43459:SF1">
    <property type="entry name" value="EG:BACN32G11.4 PROTEIN"/>
    <property type="match status" value="1"/>
</dbReference>
<dbReference type="InterPro" id="IPR001753">
    <property type="entry name" value="Enoyl-CoA_hydra/iso"/>
</dbReference>
<protein>
    <submittedName>
        <fullName evidence="1">Enoyl-CoA hydratase/isomerase family protein</fullName>
    </submittedName>
</protein>
<dbReference type="PANTHER" id="PTHR43459">
    <property type="entry name" value="ENOYL-COA HYDRATASE"/>
    <property type="match status" value="1"/>
</dbReference>
<dbReference type="InterPro" id="IPR029045">
    <property type="entry name" value="ClpP/crotonase-like_dom_sf"/>
</dbReference>
<dbReference type="Proteomes" id="UP000483078">
    <property type="component" value="Unassembled WGS sequence"/>
</dbReference>
<gene>
    <name evidence="1" type="ORF">FH759_00770</name>
</gene>
<dbReference type="CDD" id="cd06558">
    <property type="entry name" value="crotonase-like"/>
    <property type="match status" value="1"/>
</dbReference>
<reference evidence="1 2" key="1">
    <citation type="submission" date="2019-06" db="EMBL/GenBank/DDBJ databases">
        <title>Enrichment of Autotrophic Halophilic Microorganisms from Red Sea Brine Pool Using Microbial Electrosynthesis System.</title>
        <authorList>
            <person name="Alqahtani M.F."/>
            <person name="Bajracharya S."/>
            <person name="Katuri K.P."/>
            <person name="Ali M."/>
            <person name="Saikaly P.E."/>
        </authorList>
    </citation>
    <scope>NUCLEOTIDE SEQUENCE [LARGE SCALE GENOMIC DNA]</scope>
    <source>
        <strain evidence="1">MES6</strain>
    </source>
</reference>
<accession>A0A7C9H9M6</accession>
<sequence length="234" mass="24538">MQAPRANALEPGMLSALEGAIGQVRARAPEFLFLTGGRNYTSGGDVARFLEAAAQGAVADYAGKVVPVLQRIIMSLLTLPCPVIAAARGAITGGGAGLLFAADAAIVAPDAFVQPYYARMGFAPDGGWTALLPELIGAGAAQGWLMADTREDAGGLLRLGLAQEIADDPQAAALARMEEFDPAALAEIKALVWDAPRVNAVKARLEAETEAFRRRIVTPKTHARMQRFLSDAGR</sequence>
<evidence type="ECO:0000313" key="1">
    <source>
        <dbReference type="EMBL" id="MTJ03210.1"/>
    </source>
</evidence>
<dbReference type="GO" id="GO:0016853">
    <property type="term" value="F:isomerase activity"/>
    <property type="evidence" value="ECO:0007669"/>
    <property type="project" value="UniProtKB-KW"/>
</dbReference>